<dbReference type="OrthoDB" id="9770492at2"/>
<keyword evidence="2" id="KW-0813">Transport</keyword>
<dbReference type="AlphaFoldDB" id="A0A329MQC5"/>
<protein>
    <submittedName>
        <fullName evidence="8">MFS transporter</fullName>
    </submittedName>
</protein>
<dbReference type="PANTHER" id="PTHR43129:SF1">
    <property type="entry name" value="FOSMIDOMYCIN RESISTANCE PROTEIN"/>
    <property type="match status" value="1"/>
</dbReference>
<proteinExistence type="predicted"/>
<dbReference type="InterPro" id="IPR020846">
    <property type="entry name" value="MFS_dom"/>
</dbReference>
<keyword evidence="3 6" id="KW-0812">Transmembrane</keyword>
<evidence type="ECO:0000259" key="7">
    <source>
        <dbReference type="PROSITE" id="PS50850"/>
    </source>
</evidence>
<dbReference type="PROSITE" id="PS00216">
    <property type="entry name" value="SUGAR_TRANSPORT_1"/>
    <property type="match status" value="1"/>
</dbReference>
<evidence type="ECO:0000256" key="1">
    <source>
        <dbReference type="ARBA" id="ARBA00004651"/>
    </source>
</evidence>
<keyword evidence="5 6" id="KW-0472">Membrane</keyword>
<evidence type="ECO:0000256" key="6">
    <source>
        <dbReference type="SAM" id="Phobius"/>
    </source>
</evidence>
<keyword evidence="4 6" id="KW-1133">Transmembrane helix</keyword>
<evidence type="ECO:0000256" key="4">
    <source>
        <dbReference type="ARBA" id="ARBA00022989"/>
    </source>
</evidence>
<dbReference type="Pfam" id="PF07690">
    <property type="entry name" value="MFS_1"/>
    <property type="match status" value="1"/>
</dbReference>
<feature type="transmembrane region" description="Helical" evidence="6">
    <location>
        <begin position="381"/>
        <end position="399"/>
    </location>
</feature>
<evidence type="ECO:0000313" key="9">
    <source>
        <dbReference type="Proteomes" id="UP000250369"/>
    </source>
</evidence>
<feature type="transmembrane region" description="Helical" evidence="6">
    <location>
        <begin position="319"/>
        <end position="339"/>
    </location>
</feature>
<sequence length="410" mass="44172">MTTSAAAGLRSAPDANKTAYRILMAISLVHLFNDSMQSVITAIFPIIKDSMSLTYSQIGMISFVLSFTASLMQPVVGMYTDARPSPYLLPIGMASTLVGMLCLGFAPNYMLVLLAAMMVGLGSAVFHPEGSRVAYMAAGPRRGLAQSIFQVGGNVGQALAPLMVIYIFFPLGQKGALWFTFVAGAAIIVQFFIARWYKDMLLVLPRKSRNGSARGTASKARRKQIGYAIVVLIVLVFVRSWYGASISNYFMFYLNESLGVSKQNAQYFILAFGLMGAVSTFLGGPMADRFGRRNVIFFSMLGTAPFALILPYVGPAWAFVLLLVIGFILLSSFSVTVVYAQELIPGKIGTVSGLITGLAFGLGAVGALALGHLIELTSLDFVMQACAFLPLVGIMTILLPSDRKLREWSS</sequence>
<feature type="transmembrane region" description="Helical" evidence="6">
    <location>
        <begin position="295"/>
        <end position="313"/>
    </location>
</feature>
<keyword evidence="9" id="KW-1185">Reference proteome</keyword>
<feature type="domain" description="Major facilitator superfamily (MFS) profile" evidence="7">
    <location>
        <begin position="22"/>
        <end position="404"/>
    </location>
</feature>
<dbReference type="InterPro" id="IPR011701">
    <property type="entry name" value="MFS"/>
</dbReference>
<feature type="transmembrane region" description="Helical" evidence="6">
    <location>
        <begin position="97"/>
        <end position="126"/>
    </location>
</feature>
<feature type="transmembrane region" description="Helical" evidence="6">
    <location>
        <begin position="147"/>
        <end position="169"/>
    </location>
</feature>
<evidence type="ECO:0000256" key="2">
    <source>
        <dbReference type="ARBA" id="ARBA00022448"/>
    </source>
</evidence>
<evidence type="ECO:0000313" key="8">
    <source>
        <dbReference type="EMBL" id="RAV22139.1"/>
    </source>
</evidence>
<feature type="transmembrane region" description="Helical" evidence="6">
    <location>
        <begin position="351"/>
        <end position="369"/>
    </location>
</feature>
<dbReference type="PROSITE" id="PS50850">
    <property type="entry name" value="MFS"/>
    <property type="match status" value="1"/>
</dbReference>
<dbReference type="SUPFAM" id="SSF103473">
    <property type="entry name" value="MFS general substrate transporter"/>
    <property type="match status" value="1"/>
</dbReference>
<gene>
    <name evidence="8" type="ORF">DQG23_08890</name>
</gene>
<dbReference type="GO" id="GO:0022857">
    <property type="term" value="F:transmembrane transporter activity"/>
    <property type="evidence" value="ECO:0007669"/>
    <property type="project" value="InterPro"/>
</dbReference>
<comment type="subcellular location">
    <subcellularLocation>
        <location evidence="1">Cell membrane</location>
        <topology evidence="1">Multi-pass membrane protein</topology>
    </subcellularLocation>
</comment>
<dbReference type="InterPro" id="IPR005829">
    <property type="entry name" value="Sugar_transporter_CS"/>
</dbReference>
<feature type="transmembrane region" description="Helical" evidence="6">
    <location>
        <begin position="58"/>
        <end position="77"/>
    </location>
</feature>
<evidence type="ECO:0000256" key="3">
    <source>
        <dbReference type="ARBA" id="ARBA00022692"/>
    </source>
</evidence>
<feature type="transmembrane region" description="Helical" evidence="6">
    <location>
        <begin position="225"/>
        <end position="244"/>
    </location>
</feature>
<dbReference type="EMBL" id="QMFB01000003">
    <property type="protein sequence ID" value="RAV22139.1"/>
    <property type="molecule type" value="Genomic_DNA"/>
</dbReference>
<organism evidence="8 9">
    <name type="scientific">Paenibacillus contaminans</name>
    <dbReference type="NCBI Taxonomy" id="450362"/>
    <lineage>
        <taxon>Bacteria</taxon>
        <taxon>Bacillati</taxon>
        <taxon>Bacillota</taxon>
        <taxon>Bacilli</taxon>
        <taxon>Bacillales</taxon>
        <taxon>Paenibacillaceae</taxon>
        <taxon>Paenibacillus</taxon>
    </lineage>
</organism>
<evidence type="ECO:0000256" key="5">
    <source>
        <dbReference type="ARBA" id="ARBA00023136"/>
    </source>
</evidence>
<dbReference type="CDD" id="cd17478">
    <property type="entry name" value="MFS_FsR"/>
    <property type="match status" value="1"/>
</dbReference>
<dbReference type="InterPro" id="IPR036259">
    <property type="entry name" value="MFS_trans_sf"/>
</dbReference>
<dbReference type="PANTHER" id="PTHR43129">
    <property type="entry name" value="FOSMIDOMYCIN RESISTANCE PROTEIN"/>
    <property type="match status" value="1"/>
</dbReference>
<dbReference type="RefSeq" id="WP_113030448.1">
    <property type="nucleotide sequence ID" value="NZ_QMFB01000003.1"/>
</dbReference>
<accession>A0A329MQC5</accession>
<feature type="transmembrane region" description="Helical" evidence="6">
    <location>
        <begin position="264"/>
        <end position="283"/>
    </location>
</feature>
<dbReference type="GO" id="GO:0005886">
    <property type="term" value="C:plasma membrane"/>
    <property type="evidence" value="ECO:0007669"/>
    <property type="project" value="UniProtKB-SubCell"/>
</dbReference>
<dbReference type="Proteomes" id="UP000250369">
    <property type="component" value="Unassembled WGS sequence"/>
</dbReference>
<name>A0A329MQC5_9BACL</name>
<dbReference type="Gene3D" id="1.20.1250.20">
    <property type="entry name" value="MFS general substrate transporter like domains"/>
    <property type="match status" value="2"/>
</dbReference>
<comment type="caution">
    <text evidence="8">The sequence shown here is derived from an EMBL/GenBank/DDBJ whole genome shotgun (WGS) entry which is preliminary data.</text>
</comment>
<reference evidence="8 9" key="1">
    <citation type="journal article" date="2009" name="Int. J. Syst. Evol. Microbiol.">
        <title>Paenibacillus contaminans sp. nov., isolated from a contaminated laboratory plate.</title>
        <authorList>
            <person name="Chou J.H."/>
            <person name="Lee J.H."/>
            <person name="Lin M.C."/>
            <person name="Chang P.S."/>
            <person name="Arun A.B."/>
            <person name="Young C.C."/>
            <person name="Chen W.M."/>
        </authorList>
    </citation>
    <scope>NUCLEOTIDE SEQUENCE [LARGE SCALE GENOMIC DNA]</scope>
    <source>
        <strain evidence="8 9">CKOBP-6</strain>
    </source>
</reference>
<feature type="transmembrane region" description="Helical" evidence="6">
    <location>
        <begin position="175"/>
        <end position="197"/>
    </location>
</feature>